<dbReference type="InterPro" id="IPR012349">
    <property type="entry name" value="Split_barrel_FMN-bd"/>
</dbReference>
<dbReference type="AlphaFoldDB" id="A0A2V5L0M2"/>
<name>A0A2V5L0M2_9MICC</name>
<evidence type="ECO:0000313" key="1">
    <source>
        <dbReference type="EMBL" id="PYI64548.1"/>
    </source>
</evidence>
<proteinExistence type="predicted"/>
<dbReference type="OrthoDB" id="7062584at2"/>
<organism evidence="1 2">
    <name type="scientific">Arthrobacter livingstonensis</name>
    <dbReference type="NCBI Taxonomy" id="670078"/>
    <lineage>
        <taxon>Bacteria</taxon>
        <taxon>Bacillati</taxon>
        <taxon>Actinomycetota</taxon>
        <taxon>Actinomycetes</taxon>
        <taxon>Micrococcales</taxon>
        <taxon>Micrococcaceae</taxon>
        <taxon>Arthrobacter</taxon>
    </lineage>
</organism>
<keyword evidence="2" id="KW-1185">Reference proteome</keyword>
<comment type="caution">
    <text evidence="1">The sequence shown here is derived from an EMBL/GenBank/DDBJ whole genome shotgun (WGS) entry which is preliminary data.</text>
</comment>
<dbReference type="SUPFAM" id="SSF50475">
    <property type="entry name" value="FMN-binding split barrel"/>
    <property type="match status" value="1"/>
</dbReference>
<dbReference type="Proteomes" id="UP000247832">
    <property type="component" value="Unassembled WGS sequence"/>
</dbReference>
<dbReference type="EMBL" id="QJVD01000047">
    <property type="protein sequence ID" value="PYI64548.1"/>
    <property type="molecule type" value="Genomic_DNA"/>
</dbReference>
<evidence type="ECO:0000313" key="2">
    <source>
        <dbReference type="Proteomes" id="UP000247832"/>
    </source>
</evidence>
<dbReference type="Gene3D" id="2.30.110.10">
    <property type="entry name" value="Electron Transport, Fmn-binding Protein, Chain A"/>
    <property type="match status" value="1"/>
</dbReference>
<protein>
    <submittedName>
        <fullName evidence="1">Flavin-nucleotide-binding protein</fullName>
    </submittedName>
</protein>
<dbReference type="RefSeq" id="WP_110503068.1">
    <property type="nucleotide sequence ID" value="NZ_QJVD01000047.1"/>
</dbReference>
<sequence>MKENSGVVPKAEILDTQQCWKLLRETTIGRLAVTADGSPDVFPVNYKVDQETKIFRTGDGTKLSALEADANVALEADAVSAEFGIAWSVVVKGRAVVVTTTTTTLDTIGRALFPWDGVNKEHFIRIVPDTVTGKHLTLAAPM</sequence>
<gene>
    <name evidence="1" type="ORF">CVV68_21685</name>
</gene>
<dbReference type="InterPro" id="IPR024747">
    <property type="entry name" value="Pyridox_Oxase-rel"/>
</dbReference>
<reference evidence="1 2" key="1">
    <citation type="submission" date="2018-05" db="EMBL/GenBank/DDBJ databases">
        <title>Genetic diversity of glacier-inhabiting Cryobacterium bacteria in China and description of Cryobacterium mengkeensis sp. nov. and Arthrobacter glacialis sp. nov.</title>
        <authorList>
            <person name="Liu Q."/>
            <person name="Xin Y.-H."/>
        </authorList>
    </citation>
    <scope>NUCLEOTIDE SEQUENCE [LARGE SCALE GENOMIC DNA]</scope>
    <source>
        <strain evidence="1 2">LI2</strain>
    </source>
</reference>
<dbReference type="Pfam" id="PF12900">
    <property type="entry name" value="Pyridox_ox_2"/>
    <property type="match status" value="1"/>
</dbReference>
<accession>A0A2V5L0M2</accession>